<evidence type="ECO:0000313" key="3">
    <source>
        <dbReference type="Proteomes" id="UP000319908"/>
    </source>
</evidence>
<dbReference type="EMBL" id="SJPU01000002">
    <property type="protein sequence ID" value="TWU15125.1"/>
    <property type="molecule type" value="Genomic_DNA"/>
</dbReference>
<accession>A0A5C6BT24</accession>
<dbReference type="AlphaFoldDB" id="A0A5C6BT24"/>
<evidence type="ECO:0000256" key="1">
    <source>
        <dbReference type="SAM" id="MobiDB-lite"/>
    </source>
</evidence>
<feature type="compositionally biased region" description="Polar residues" evidence="1">
    <location>
        <begin position="1"/>
        <end position="16"/>
    </location>
</feature>
<keyword evidence="3" id="KW-1185">Reference proteome</keyword>
<comment type="caution">
    <text evidence="2">The sequence shown here is derived from an EMBL/GenBank/DDBJ whole genome shotgun (WGS) entry which is preliminary data.</text>
</comment>
<gene>
    <name evidence="2" type="ORF">Poly21_23170</name>
</gene>
<reference evidence="2 3" key="1">
    <citation type="journal article" date="2020" name="Antonie Van Leeuwenhoek">
        <title>Rhodopirellula heiligendammensis sp. nov., Rhodopirellula pilleata sp. nov., and Rhodopirellula solitaria sp. nov. isolated from natural or artificial marine surfaces in Northern Germany and California, USA, and emended description of the genus Rhodopirellula.</title>
        <authorList>
            <person name="Kallscheuer N."/>
            <person name="Wiegand S."/>
            <person name="Jogler M."/>
            <person name="Boedeker C."/>
            <person name="Peeters S.H."/>
            <person name="Rast P."/>
            <person name="Heuer A."/>
            <person name="Jetten M.S.M."/>
            <person name="Rohde M."/>
            <person name="Jogler C."/>
        </authorList>
    </citation>
    <scope>NUCLEOTIDE SEQUENCE [LARGE SCALE GENOMIC DNA]</scope>
    <source>
        <strain evidence="2 3">Poly21</strain>
    </source>
</reference>
<dbReference type="Proteomes" id="UP000319908">
    <property type="component" value="Unassembled WGS sequence"/>
</dbReference>
<protein>
    <recommendedName>
        <fullName evidence="4">WYL domain-containing protein</fullName>
    </recommendedName>
</protein>
<sequence>MTTLTLDPVNSTTPAMVTSPRRRKAPTPQQMLRIAMLDSDQWAVELDYADSKGKRTRRTVSPIRFSTPDRFLGLCLCREQPRQFYLDRCSNIRIVRSDDIIMPVAMVQLDD</sequence>
<organism evidence="2 3">
    <name type="scientific">Allorhodopirellula heiligendammensis</name>
    <dbReference type="NCBI Taxonomy" id="2714739"/>
    <lineage>
        <taxon>Bacteria</taxon>
        <taxon>Pseudomonadati</taxon>
        <taxon>Planctomycetota</taxon>
        <taxon>Planctomycetia</taxon>
        <taxon>Pirellulales</taxon>
        <taxon>Pirellulaceae</taxon>
        <taxon>Allorhodopirellula</taxon>
    </lineage>
</organism>
<feature type="region of interest" description="Disordered" evidence="1">
    <location>
        <begin position="1"/>
        <end position="27"/>
    </location>
</feature>
<dbReference type="RefSeq" id="WP_302118619.1">
    <property type="nucleotide sequence ID" value="NZ_SJPU01000002.1"/>
</dbReference>
<evidence type="ECO:0000313" key="2">
    <source>
        <dbReference type="EMBL" id="TWU15125.1"/>
    </source>
</evidence>
<evidence type="ECO:0008006" key="4">
    <source>
        <dbReference type="Google" id="ProtNLM"/>
    </source>
</evidence>
<name>A0A5C6BT24_9BACT</name>
<proteinExistence type="predicted"/>